<feature type="transmembrane region" description="Helical" evidence="2">
    <location>
        <begin position="149"/>
        <end position="173"/>
    </location>
</feature>
<organism evidence="3 4">
    <name type="scientific">Virgisporangium ochraceum</name>
    <dbReference type="NCBI Taxonomy" id="65505"/>
    <lineage>
        <taxon>Bacteria</taxon>
        <taxon>Bacillati</taxon>
        <taxon>Actinomycetota</taxon>
        <taxon>Actinomycetes</taxon>
        <taxon>Micromonosporales</taxon>
        <taxon>Micromonosporaceae</taxon>
        <taxon>Virgisporangium</taxon>
    </lineage>
</organism>
<gene>
    <name evidence="3" type="ORF">Voc01_070300</name>
</gene>
<feature type="transmembrane region" description="Helical" evidence="2">
    <location>
        <begin position="630"/>
        <end position="652"/>
    </location>
</feature>
<feature type="transmembrane region" description="Helical" evidence="2">
    <location>
        <begin position="426"/>
        <end position="447"/>
    </location>
</feature>
<feature type="transmembrane region" description="Helical" evidence="2">
    <location>
        <begin position="528"/>
        <end position="547"/>
    </location>
</feature>
<feature type="transmembrane region" description="Helical" evidence="2">
    <location>
        <begin position="658"/>
        <end position="680"/>
    </location>
</feature>
<feature type="transmembrane region" description="Helical" evidence="2">
    <location>
        <begin position="1170"/>
        <end position="1190"/>
    </location>
</feature>
<feature type="transmembrane region" description="Helical" evidence="2">
    <location>
        <begin position="373"/>
        <end position="391"/>
    </location>
</feature>
<accession>A0A8J4A119</accession>
<proteinExistence type="predicted"/>
<sequence length="1231" mass="121035">MSAGTAPSMLYAMVEGFPGDGSTAYACPRCGATADAVRGCGTCGGPPEPEGRELADLAVQIRNLTAAAEAARRHHLQLMEQVRLAWTRYHVLVGAVRSRGVRAPGGGAASSAGGAAPVGAAPPVGAEPWPGRHEVGPAPEASPRTVQNLLFILGGLLLGSAAVVFTAVAWASFGVGGRAAILAAVTVLTMLVPPLVLRRRLTATAETFAALGLLLVVLDGYAAHRVNLFGLADAVDPTTYAGLVAAVTVVVAAGYAAVTGLAGPRFVALVVAQPVVPLLVAAYGLGPAAWAAVFAAVAGPDVMAASVGVRGRGEPGRSDTAAEAPPADAAPAAGDGVALAWRVLAWVLAAVAGAVAAGSTLLALAVAGSVPEALWAAGAATVVAGVLMLAATRVPASAVAALLASLAVVGWAGAAVWAAAVAWPDHALVAAAVVTLTVAAATANPLVARRRGWTGTGPAAGALVVTGWVGLVVAGLVVHAAGSTAVRGFPAWHASLRTSTVLDWQLPAAVVMVAAAAAVLVHRYAAAGRPAVVGVGAAVLVALAAPAVFPVPWWTPALVDCALTAAFAVVVARASGTRAAAVFGVGAGVLVAHAVPAGLGRPGGTAAVTGLVVVGGAVVAVLARVPVVRTVAVTLVVLAVPACAAAVGEVVAGPVRIAHTPVALGCAVVGLLAGAGWLVVPRVAGSASAFAAARASVAAGLGVTAAAVAVADVPFGVVAALAVLCTVVVAGAVAGVADQRPAAGAVGTGARRLLVGAVPVGVVAAVAVTPTAALVWAAPYLWLAAVWEGTVTDSGLAPGQPDLMFDTGVAFDAGPAAVALGILTLAAGLLGWGYAAGRATPTHPDVRPLWTVVTAALPPATLTALATATALDAPWPTVPAISLAAGLGTLLLLALVPRARQPRLPFAGVMAVCSVGAGLAGSLAARATTLAALGAVVVVAAVCGAAGRTHAARVAGWLTAAAGGTAFAYASGAAVDLPTHLTAYRVLLAAAVALAVAGMWEAWRQPAAATRVVEARALEVAAHAAAALAFVLATGHSGHTAGICTVWGLAIGLRALLPGQGTDARRYRVVAATTVELVAYWLLLAENGVSVVEAYTVPAAAVATLAGWLAARRRPGLSSWAAYGPALIAAFAPSLAVVMPEEGAPVRRLALGVAAVAVVLVGARWRLRAPFVVGGAVLALLAVHEVALVWDLIPRWAPLAAAGLVLVAVATTYERRRRDLARLVGVVGRMH</sequence>
<feature type="transmembrane region" description="Helical" evidence="2">
    <location>
        <begin position="753"/>
        <end position="778"/>
    </location>
</feature>
<feature type="transmembrane region" description="Helical" evidence="2">
    <location>
        <begin position="605"/>
        <end position="623"/>
    </location>
</feature>
<feature type="transmembrane region" description="Helical" evidence="2">
    <location>
        <begin position="1120"/>
        <end position="1139"/>
    </location>
</feature>
<feature type="transmembrane region" description="Helical" evidence="2">
    <location>
        <begin position="813"/>
        <end position="837"/>
    </location>
</feature>
<feature type="compositionally biased region" description="Low complexity" evidence="1">
    <location>
        <begin position="109"/>
        <end position="126"/>
    </location>
</feature>
<feature type="transmembrane region" description="Helical" evidence="2">
    <location>
        <begin position="343"/>
        <end position="367"/>
    </location>
</feature>
<feature type="transmembrane region" description="Helical" evidence="2">
    <location>
        <begin position="208"/>
        <end position="226"/>
    </location>
</feature>
<keyword evidence="2" id="KW-0472">Membrane</keyword>
<feature type="transmembrane region" description="Helical" evidence="2">
    <location>
        <begin position="459"/>
        <end position="481"/>
    </location>
</feature>
<feature type="transmembrane region" description="Helical" evidence="2">
    <location>
        <begin position="849"/>
        <end position="871"/>
    </location>
</feature>
<dbReference type="AlphaFoldDB" id="A0A8J4A119"/>
<feature type="transmembrane region" description="Helical" evidence="2">
    <location>
        <begin position="877"/>
        <end position="897"/>
    </location>
</feature>
<name>A0A8J4A119_9ACTN</name>
<feature type="transmembrane region" description="Helical" evidence="2">
    <location>
        <begin position="904"/>
        <end position="924"/>
    </location>
</feature>
<dbReference type="NCBIfam" id="NF047321">
    <property type="entry name" value="SCO7613_CTERM"/>
    <property type="match status" value="1"/>
</dbReference>
<keyword evidence="4" id="KW-1185">Reference proteome</keyword>
<feature type="transmembrane region" description="Helical" evidence="2">
    <location>
        <begin position="553"/>
        <end position="572"/>
    </location>
</feature>
<feature type="transmembrane region" description="Helical" evidence="2">
    <location>
        <begin position="289"/>
        <end position="309"/>
    </location>
</feature>
<dbReference type="RefSeq" id="WP_203931971.1">
    <property type="nucleotide sequence ID" value="NZ_BOPH01000097.1"/>
</dbReference>
<reference evidence="3" key="1">
    <citation type="submission" date="2021-01" db="EMBL/GenBank/DDBJ databases">
        <title>Whole genome shotgun sequence of Virgisporangium ochraceum NBRC 16418.</title>
        <authorList>
            <person name="Komaki H."/>
            <person name="Tamura T."/>
        </authorList>
    </citation>
    <scope>NUCLEOTIDE SEQUENCE</scope>
    <source>
        <strain evidence="3">NBRC 16418</strain>
    </source>
</reference>
<evidence type="ECO:0000313" key="4">
    <source>
        <dbReference type="Proteomes" id="UP000635606"/>
    </source>
</evidence>
<feature type="transmembrane region" description="Helical" evidence="2">
    <location>
        <begin position="717"/>
        <end position="737"/>
    </location>
</feature>
<feature type="region of interest" description="Disordered" evidence="1">
    <location>
        <begin position="106"/>
        <end position="126"/>
    </location>
</feature>
<dbReference type="EMBL" id="BOPH01000097">
    <property type="protein sequence ID" value="GIJ72113.1"/>
    <property type="molecule type" value="Genomic_DNA"/>
</dbReference>
<dbReference type="Proteomes" id="UP000635606">
    <property type="component" value="Unassembled WGS sequence"/>
</dbReference>
<feature type="transmembrane region" description="Helical" evidence="2">
    <location>
        <begin position="692"/>
        <end position="711"/>
    </location>
</feature>
<feature type="transmembrane region" description="Helical" evidence="2">
    <location>
        <begin position="1091"/>
        <end position="1111"/>
    </location>
</feature>
<feature type="transmembrane region" description="Helical" evidence="2">
    <location>
        <begin position="265"/>
        <end position="283"/>
    </location>
</feature>
<feature type="transmembrane region" description="Helical" evidence="2">
    <location>
        <begin position="1069"/>
        <end position="1085"/>
    </location>
</feature>
<feature type="transmembrane region" description="Helical" evidence="2">
    <location>
        <begin position="1196"/>
        <end position="1213"/>
    </location>
</feature>
<feature type="transmembrane region" description="Helical" evidence="2">
    <location>
        <begin position="398"/>
        <end position="420"/>
    </location>
</feature>
<dbReference type="InterPro" id="IPR058062">
    <property type="entry name" value="SCO7613_C"/>
</dbReference>
<keyword evidence="2" id="KW-0812">Transmembrane</keyword>
<evidence type="ECO:0000256" key="1">
    <source>
        <dbReference type="SAM" id="MobiDB-lite"/>
    </source>
</evidence>
<comment type="caution">
    <text evidence="3">The sequence shown here is derived from an EMBL/GenBank/DDBJ whole genome shotgun (WGS) entry which is preliminary data.</text>
</comment>
<feature type="transmembrane region" description="Helical" evidence="2">
    <location>
        <begin position="930"/>
        <end position="947"/>
    </location>
</feature>
<feature type="transmembrane region" description="Helical" evidence="2">
    <location>
        <begin position="179"/>
        <end position="196"/>
    </location>
</feature>
<evidence type="ECO:0000313" key="3">
    <source>
        <dbReference type="EMBL" id="GIJ72113.1"/>
    </source>
</evidence>
<protein>
    <submittedName>
        <fullName evidence="3">Uncharacterized protein</fullName>
    </submittedName>
</protein>
<feature type="transmembrane region" description="Helical" evidence="2">
    <location>
        <begin position="238"/>
        <end position="258"/>
    </location>
</feature>
<feature type="transmembrane region" description="Helical" evidence="2">
    <location>
        <begin position="579"/>
        <end position="599"/>
    </location>
</feature>
<keyword evidence="2" id="KW-1133">Transmembrane helix</keyword>
<feature type="transmembrane region" description="Helical" evidence="2">
    <location>
        <begin position="981"/>
        <end position="1003"/>
    </location>
</feature>
<feature type="transmembrane region" description="Helical" evidence="2">
    <location>
        <begin position="1145"/>
        <end position="1163"/>
    </location>
</feature>
<feature type="transmembrane region" description="Helical" evidence="2">
    <location>
        <begin position="501"/>
        <end position="521"/>
    </location>
</feature>
<evidence type="ECO:0000256" key="2">
    <source>
        <dbReference type="SAM" id="Phobius"/>
    </source>
</evidence>
<feature type="transmembrane region" description="Helical" evidence="2">
    <location>
        <begin position="954"/>
        <end position="975"/>
    </location>
</feature>